<proteinExistence type="inferred from homology"/>
<evidence type="ECO:0000313" key="7">
    <source>
        <dbReference type="EMBL" id="TCV01318.1"/>
    </source>
</evidence>
<feature type="transmembrane region" description="Helical" evidence="6">
    <location>
        <begin position="43"/>
        <end position="61"/>
    </location>
</feature>
<protein>
    <submittedName>
        <fullName evidence="7">Uncharacterized membrane protein YgdD (TMEM256/DUF423 family)</fullName>
    </submittedName>
</protein>
<accession>A0A4R3VCI9</accession>
<feature type="transmembrane region" description="Helical" evidence="6">
    <location>
        <begin position="68"/>
        <end position="91"/>
    </location>
</feature>
<dbReference type="Proteomes" id="UP000294692">
    <property type="component" value="Unassembled WGS sequence"/>
</dbReference>
<dbReference type="EMBL" id="SMBX01000002">
    <property type="protein sequence ID" value="TCV01318.1"/>
    <property type="molecule type" value="Genomic_DNA"/>
</dbReference>
<dbReference type="InterPro" id="IPR006696">
    <property type="entry name" value="DUF423"/>
</dbReference>
<dbReference type="AlphaFoldDB" id="A0A4R3VCI9"/>
<dbReference type="Pfam" id="PF04241">
    <property type="entry name" value="DUF423"/>
    <property type="match status" value="1"/>
</dbReference>
<evidence type="ECO:0000256" key="2">
    <source>
        <dbReference type="ARBA" id="ARBA00009694"/>
    </source>
</evidence>
<keyword evidence="5 6" id="KW-0472">Membrane</keyword>
<evidence type="ECO:0000256" key="1">
    <source>
        <dbReference type="ARBA" id="ARBA00004141"/>
    </source>
</evidence>
<comment type="similarity">
    <text evidence="2">Belongs to the UPF0382 family.</text>
</comment>
<comment type="caution">
    <text evidence="7">The sequence shown here is derived from an EMBL/GenBank/DDBJ whole genome shotgun (WGS) entry which is preliminary data.</text>
</comment>
<dbReference type="PANTHER" id="PTHR43461:SF1">
    <property type="entry name" value="TRANSMEMBRANE PROTEIN 256"/>
    <property type="match status" value="1"/>
</dbReference>
<feature type="transmembrane region" description="Helical" evidence="6">
    <location>
        <begin position="97"/>
        <end position="121"/>
    </location>
</feature>
<dbReference type="GO" id="GO:0005886">
    <property type="term" value="C:plasma membrane"/>
    <property type="evidence" value="ECO:0007669"/>
    <property type="project" value="TreeGrafter"/>
</dbReference>
<evidence type="ECO:0000256" key="6">
    <source>
        <dbReference type="SAM" id="Phobius"/>
    </source>
</evidence>
<dbReference type="OrthoDB" id="9802121at2"/>
<gene>
    <name evidence="7" type="ORF">EV686_10226</name>
</gene>
<sequence length="124" mass="12999">MNERRIAAVGALALMIAVGTGAFGAHALRRVASPEMVAVWQTAVLYQLVHGLGLLAIAALLPRFSSRLLPAAAWLMLIGIVLFSGSLYVLVLSGVHWLGAVTPIGGSAFIVSWLLVALAALRSR</sequence>
<evidence type="ECO:0000256" key="4">
    <source>
        <dbReference type="ARBA" id="ARBA00022989"/>
    </source>
</evidence>
<comment type="subcellular location">
    <subcellularLocation>
        <location evidence="1">Membrane</location>
        <topology evidence="1">Multi-pass membrane protein</topology>
    </subcellularLocation>
</comment>
<dbReference type="PANTHER" id="PTHR43461">
    <property type="entry name" value="TRANSMEMBRANE PROTEIN 256"/>
    <property type="match status" value="1"/>
</dbReference>
<name>A0A4R3VCI9_9BURK</name>
<evidence type="ECO:0000256" key="3">
    <source>
        <dbReference type="ARBA" id="ARBA00022692"/>
    </source>
</evidence>
<evidence type="ECO:0000256" key="5">
    <source>
        <dbReference type="ARBA" id="ARBA00023136"/>
    </source>
</evidence>
<dbReference type="RefSeq" id="WP_132473749.1">
    <property type="nucleotide sequence ID" value="NZ_JBHRVM010000001.1"/>
</dbReference>
<keyword evidence="8" id="KW-1185">Reference proteome</keyword>
<keyword evidence="4 6" id="KW-1133">Transmembrane helix</keyword>
<organism evidence="7 8">
    <name type="scientific">Paracandidimonas soli</name>
    <dbReference type="NCBI Taxonomy" id="1917182"/>
    <lineage>
        <taxon>Bacteria</taxon>
        <taxon>Pseudomonadati</taxon>
        <taxon>Pseudomonadota</taxon>
        <taxon>Betaproteobacteria</taxon>
        <taxon>Burkholderiales</taxon>
        <taxon>Alcaligenaceae</taxon>
        <taxon>Paracandidimonas</taxon>
    </lineage>
</organism>
<keyword evidence="3 6" id="KW-0812">Transmembrane</keyword>
<reference evidence="7 8" key="1">
    <citation type="submission" date="2019-03" db="EMBL/GenBank/DDBJ databases">
        <title>Genomic Encyclopedia of Type Strains, Phase IV (KMG-IV): sequencing the most valuable type-strain genomes for metagenomic binning, comparative biology and taxonomic classification.</title>
        <authorList>
            <person name="Goeker M."/>
        </authorList>
    </citation>
    <scope>NUCLEOTIDE SEQUENCE [LARGE SCALE GENOMIC DNA]</scope>
    <source>
        <strain evidence="7 8">DSM 100048</strain>
    </source>
</reference>
<evidence type="ECO:0000313" key="8">
    <source>
        <dbReference type="Proteomes" id="UP000294692"/>
    </source>
</evidence>